<evidence type="ECO:0000259" key="5">
    <source>
        <dbReference type="PROSITE" id="PS50240"/>
    </source>
</evidence>
<proteinExistence type="inferred from homology"/>
<gene>
    <name evidence="6" type="ORF">VIBNISOn1_30045</name>
</gene>
<dbReference type="PANTHER" id="PTHR24276">
    <property type="entry name" value="POLYSERASE-RELATED"/>
    <property type="match status" value="1"/>
</dbReference>
<evidence type="ECO:0000313" key="6">
    <source>
        <dbReference type="EMBL" id="CCO47354.1"/>
    </source>
</evidence>
<dbReference type="InterPro" id="IPR009003">
    <property type="entry name" value="Peptidase_S1_PA"/>
</dbReference>
<dbReference type="Proteomes" id="UP000018211">
    <property type="component" value="Unassembled WGS sequence"/>
</dbReference>
<sequence length="272" mass="29743">MKTLILRTLALGLGVFSAASYAAQPRIVNGDEITHESAPYMVALVLVTDDGYRQGCGGTLISDEWVVTAGHCVDGFNSDRFLKVAIGEEDLSQIEQGQIIDIDEIVFPRDYNPFFVEPDIALIRLETKAHEKYTPAKIPTRQVKRAIASKGDYLRVSGWGMTETGKPSQTLRSTTAPVITKRECHDKLAEVLDVGEFDKENYKNVICTYEGASSACYGDSGGPLVGSIGDTNFLFGVVSRGAPQCDGASVYTNVTRFNRWIKYITGVKPTDL</sequence>
<dbReference type="PROSITE" id="PS50240">
    <property type="entry name" value="TRYPSIN_DOM"/>
    <property type="match status" value="1"/>
</dbReference>
<dbReference type="PROSITE" id="PS00134">
    <property type="entry name" value="TRYPSIN_HIS"/>
    <property type="match status" value="1"/>
</dbReference>
<reference evidence="6 7" key="1">
    <citation type="journal article" date="2013" name="ISME J.">
        <title>Comparative genomics of pathogenic lineages of Vibrio nigripulchritudo identifies virulence-associated traits.</title>
        <authorList>
            <person name="Goudenege D."/>
            <person name="Labreuche Y."/>
            <person name="Krin E."/>
            <person name="Ansquer D."/>
            <person name="Mangenot S."/>
            <person name="Calteau A."/>
            <person name="Medigue C."/>
            <person name="Mazel D."/>
            <person name="Polz M.F."/>
            <person name="Le Roux F."/>
        </authorList>
    </citation>
    <scope>NUCLEOTIDE SEQUENCE [LARGE SCALE GENOMIC DNA]</scope>
    <source>
        <strain evidence="6 7">SOn1</strain>
    </source>
</reference>
<evidence type="ECO:0000313" key="7">
    <source>
        <dbReference type="Proteomes" id="UP000018211"/>
    </source>
</evidence>
<dbReference type="PRINTS" id="PR00722">
    <property type="entry name" value="CHYMOTRYPSIN"/>
</dbReference>
<dbReference type="CDD" id="cd00190">
    <property type="entry name" value="Tryp_SPc"/>
    <property type="match status" value="1"/>
</dbReference>
<keyword evidence="3" id="KW-0645">Protease</keyword>
<dbReference type="EMBL" id="CAOF01000120">
    <property type="protein sequence ID" value="CCO47354.1"/>
    <property type="molecule type" value="Genomic_DNA"/>
</dbReference>
<evidence type="ECO:0000256" key="4">
    <source>
        <dbReference type="SAM" id="SignalP"/>
    </source>
</evidence>
<evidence type="ECO:0000256" key="2">
    <source>
        <dbReference type="ARBA" id="ARBA00023157"/>
    </source>
</evidence>
<dbReference type="GO" id="GO:0004252">
    <property type="term" value="F:serine-type endopeptidase activity"/>
    <property type="evidence" value="ECO:0007669"/>
    <property type="project" value="InterPro"/>
</dbReference>
<dbReference type="GO" id="GO:0006508">
    <property type="term" value="P:proteolysis"/>
    <property type="evidence" value="ECO:0007669"/>
    <property type="project" value="UniProtKB-KW"/>
</dbReference>
<dbReference type="PANTHER" id="PTHR24276:SF98">
    <property type="entry name" value="FI18310P1-RELATED"/>
    <property type="match status" value="1"/>
</dbReference>
<dbReference type="FunFam" id="2.40.10.10:FF:000068">
    <property type="entry name" value="transmembrane protease serine 2"/>
    <property type="match status" value="1"/>
</dbReference>
<dbReference type="Pfam" id="PF00089">
    <property type="entry name" value="Trypsin"/>
    <property type="match status" value="1"/>
</dbReference>
<dbReference type="Gene3D" id="2.40.10.10">
    <property type="entry name" value="Trypsin-like serine proteases"/>
    <property type="match status" value="1"/>
</dbReference>
<dbReference type="InterPro" id="IPR001314">
    <property type="entry name" value="Peptidase_S1A"/>
</dbReference>
<evidence type="ECO:0000256" key="1">
    <source>
        <dbReference type="ARBA" id="ARBA00007664"/>
    </source>
</evidence>
<comment type="caution">
    <text evidence="6">The sequence shown here is derived from an EMBL/GenBank/DDBJ whole genome shotgun (WGS) entry which is preliminary data.</text>
</comment>
<keyword evidence="4" id="KW-0732">Signal</keyword>
<accession>A0AAV2VSF9</accession>
<keyword evidence="2" id="KW-1015">Disulfide bond</keyword>
<keyword evidence="3" id="KW-0378">Hydrolase</keyword>
<dbReference type="InterPro" id="IPR043504">
    <property type="entry name" value="Peptidase_S1_PA_chymotrypsin"/>
</dbReference>
<dbReference type="InterPro" id="IPR018114">
    <property type="entry name" value="TRYPSIN_HIS"/>
</dbReference>
<name>A0AAV2VSF9_9VIBR</name>
<feature type="chain" id="PRO_5043573326" evidence="4">
    <location>
        <begin position="23"/>
        <end position="272"/>
    </location>
</feature>
<feature type="domain" description="Peptidase S1" evidence="5">
    <location>
        <begin position="27"/>
        <end position="266"/>
    </location>
</feature>
<dbReference type="InterPro" id="IPR050430">
    <property type="entry name" value="Peptidase_S1"/>
</dbReference>
<protein>
    <submittedName>
        <fullName evidence="6">Peptidase S1 and S6, chymotrypsin/Hap</fullName>
    </submittedName>
</protein>
<comment type="similarity">
    <text evidence="1">Belongs to the peptidase S1 family.</text>
</comment>
<dbReference type="SUPFAM" id="SSF50494">
    <property type="entry name" value="Trypsin-like serine proteases"/>
    <property type="match status" value="1"/>
</dbReference>
<dbReference type="InterPro" id="IPR033116">
    <property type="entry name" value="TRYPSIN_SER"/>
</dbReference>
<evidence type="ECO:0000256" key="3">
    <source>
        <dbReference type="RuleBase" id="RU363034"/>
    </source>
</evidence>
<keyword evidence="3" id="KW-0720">Serine protease</keyword>
<dbReference type="InterPro" id="IPR001254">
    <property type="entry name" value="Trypsin_dom"/>
</dbReference>
<dbReference type="AlphaFoldDB" id="A0AAV2VSF9"/>
<dbReference type="RefSeq" id="WP_022612192.1">
    <property type="nucleotide sequence ID" value="NZ_LK391965.1"/>
</dbReference>
<dbReference type="SMART" id="SM00020">
    <property type="entry name" value="Tryp_SPc"/>
    <property type="match status" value="1"/>
</dbReference>
<dbReference type="PROSITE" id="PS00135">
    <property type="entry name" value="TRYPSIN_SER"/>
    <property type="match status" value="1"/>
</dbReference>
<organism evidence="6 7">
    <name type="scientific">Vibrio nigripulchritudo SOn1</name>
    <dbReference type="NCBI Taxonomy" id="1238450"/>
    <lineage>
        <taxon>Bacteria</taxon>
        <taxon>Pseudomonadati</taxon>
        <taxon>Pseudomonadota</taxon>
        <taxon>Gammaproteobacteria</taxon>
        <taxon>Vibrionales</taxon>
        <taxon>Vibrionaceae</taxon>
        <taxon>Vibrio</taxon>
    </lineage>
</organism>
<feature type="signal peptide" evidence="4">
    <location>
        <begin position="1"/>
        <end position="22"/>
    </location>
</feature>